<reference evidence="2 3" key="1">
    <citation type="submission" date="2020-07" db="EMBL/GenBank/DDBJ databases">
        <title>Sequencing the genomes of 1000 actinobacteria strains.</title>
        <authorList>
            <person name="Klenk H.-P."/>
        </authorList>
    </citation>
    <scope>NUCLEOTIDE SEQUENCE [LARGE SCALE GENOMIC DNA]</scope>
    <source>
        <strain evidence="2 3">DSM 45975</strain>
    </source>
</reference>
<dbReference type="GO" id="GO:0005829">
    <property type="term" value="C:cytosol"/>
    <property type="evidence" value="ECO:0007669"/>
    <property type="project" value="TreeGrafter"/>
</dbReference>
<organism evidence="2 3">
    <name type="scientific">Halosaccharopolyspora lacisalsi</name>
    <dbReference type="NCBI Taxonomy" id="1000566"/>
    <lineage>
        <taxon>Bacteria</taxon>
        <taxon>Bacillati</taxon>
        <taxon>Actinomycetota</taxon>
        <taxon>Actinomycetes</taxon>
        <taxon>Pseudonocardiales</taxon>
        <taxon>Pseudonocardiaceae</taxon>
        <taxon>Halosaccharopolyspora</taxon>
    </lineage>
</organism>
<dbReference type="EMBL" id="JACGWZ010000004">
    <property type="protein sequence ID" value="MBA8825561.1"/>
    <property type="molecule type" value="Genomic_DNA"/>
</dbReference>
<dbReference type="CDD" id="cd01741">
    <property type="entry name" value="GATase1_1"/>
    <property type="match status" value="1"/>
</dbReference>
<dbReference type="Proteomes" id="UP000569329">
    <property type="component" value="Unassembled WGS sequence"/>
</dbReference>
<protein>
    <submittedName>
        <fullName evidence="2">GMP synthase-like glutamine amidotransferase</fullName>
    </submittedName>
</protein>
<proteinExistence type="predicted"/>
<evidence type="ECO:0000313" key="3">
    <source>
        <dbReference type="Proteomes" id="UP000569329"/>
    </source>
</evidence>
<gene>
    <name evidence="2" type="ORF">FHX42_002927</name>
</gene>
<comment type="caution">
    <text evidence="2">The sequence shown here is derived from an EMBL/GenBank/DDBJ whole genome shotgun (WGS) entry which is preliminary data.</text>
</comment>
<keyword evidence="2" id="KW-0808">Transferase</keyword>
<dbReference type="InterPro" id="IPR017926">
    <property type="entry name" value="GATASE"/>
</dbReference>
<dbReference type="InterPro" id="IPR029062">
    <property type="entry name" value="Class_I_gatase-like"/>
</dbReference>
<keyword evidence="2" id="KW-0315">Glutamine amidotransferase</keyword>
<feature type="domain" description="Glutamine amidotransferase" evidence="1">
    <location>
        <begin position="63"/>
        <end position="185"/>
    </location>
</feature>
<dbReference type="GO" id="GO:0016740">
    <property type="term" value="F:transferase activity"/>
    <property type="evidence" value="ECO:0007669"/>
    <property type="project" value="UniProtKB-KW"/>
</dbReference>
<dbReference type="SUPFAM" id="SSF52317">
    <property type="entry name" value="Class I glutamine amidotransferase-like"/>
    <property type="match status" value="1"/>
</dbReference>
<sequence length="250" mass="27194">MGDVRILVVQPSEADPPQRLGEWLIASGSEIDVVDPAGQQLPAELGEYSALVVLGGEMGALDDAQYPWLSDIRSLLSQAVGRRTPVLAICLGAQLLATATGGRVQQSRSGPEAGTLLVAKRDHAADDALLGPLPLTPDVMQFHRDEVMTLPPSAQLLASSPKCDNQAFRVGDVAYGMQFHVETTTETVLEWQRRMPELAESARAGQLSRDHLDSFHEDLAETWRPVAERFVRMAAQPPERRTSSRSLPLV</sequence>
<keyword evidence="3" id="KW-1185">Reference proteome</keyword>
<evidence type="ECO:0000313" key="2">
    <source>
        <dbReference type="EMBL" id="MBA8825561.1"/>
    </source>
</evidence>
<accession>A0A839E2C9</accession>
<dbReference type="PROSITE" id="PS51273">
    <property type="entry name" value="GATASE_TYPE_1"/>
    <property type="match status" value="1"/>
</dbReference>
<dbReference type="Gene3D" id="3.40.50.880">
    <property type="match status" value="1"/>
</dbReference>
<evidence type="ECO:0000259" key="1">
    <source>
        <dbReference type="Pfam" id="PF00117"/>
    </source>
</evidence>
<dbReference type="PANTHER" id="PTHR42695">
    <property type="entry name" value="GLUTAMINE AMIDOTRANSFERASE YLR126C-RELATED"/>
    <property type="match status" value="1"/>
</dbReference>
<name>A0A839E2C9_9PSEU</name>
<dbReference type="PANTHER" id="PTHR42695:SF5">
    <property type="entry name" value="GLUTAMINE AMIDOTRANSFERASE YLR126C-RELATED"/>
    <property type="match status" value="1"/>
</dbReference>
<dbReference type="Pfam" id="PF00117">
    <property type="entry name" value="GATase"/>
    <property type="match status" value="1"/>
</dbReference>
<dbReference type="InterPro" id="IPR044992">
    <property type="entry name" value="ChyE-like"/>
</dbReference>
<dbReference type="RefSeq" id="WP_182544868.1">
    <property type="nucleotide sequence ID" value="NZ_JACGWZ010000004.1"/>
</dbReference>
<dbReference type="AlphaFoldDB" id="A0A839E2C9"/>